<dbReference type="PROSITE" id="PS50076">
    <property type="entry name" value="DNAJ_2"/>
    <property type="match status" value="1"/>
</dbReference>
<evidence type="ECO:0000259" key="2">
    <source>
        <dbReference type="PROSITE" id="PS50076"/>
    </source>
</evidence>
<organism evidence="3 4">
    <name type="scientific">Umbelopsis vinacea</name>
    <dbReference type="NCBI Taxonomy" id="44442"/>
    <lineage>
        <taxon>Eukaryota</taxon>
        <taxon>Fungi</taxon>
        <taxon>Fungi incertae sedis</taxon>
        <taxon>Mucoromycota</taxon>
        <taxon>Mucoromycotina</taxon>
        <taxon>Umbelopsidomycetes</taxon>
        <taxon>Umbelopsidales</taxon>
        <taxon>Umbelopsidaceae</taxon>
        <taxon>Umbelopsis</taxon>
    </lineage>
</organism>
<dbReference type="PRINTS" id="PR00625">
    <property type="entry name" value="JDOMAIN"/>
</dbReference>
<dbReference type="SMART" id="SM00271">
    <property type="entry name" value="DnaJ"/>
    <property type="match status" value="1"/>
</dbReference>
<proteinExistence type="predicted"/>
<keyword evidence="1" id="KW-0472">Membrane</keyword>
<gene>
    <name evidence="3" type="ORF">INT44_005960</name>
</gene>
<dbReference type="Gene3D" id="1.10.287.110">
    <property type="entry name" value="DnaJ domain"/>
    <property type="match status" value="1"/>
</dbReference>
<evidence type="ECO:0000313" key="3">
    <source>
        <dbReference type="EMBL" id="KAG2182979.1"/>
    </source>
</evidence>
<dbReference type="SUPFAM" id="SSF46565">
    <property type="entry name" value="Chaperone J-domain"/>
    <property type="match status" value="1"/>
</dbReference>
<comment type="caution">
    <text evidence="3">The sequence shown here is derived from an EMBL/GenBank/DDBJ whole genome shotgun (WGS) entry which is preliminary data.</text>
</comment>
<dbReference type="InterPro" id="IPR001623">
    <property type="entry name" value="DnaJ_domain"/>
</dbReference>
<reference evidence="3" key="1">
    <citation type="submission" date="2020-12" db="EMBL/GenBank/DDBJ databases">
        <title>Metabolic potential, ecology and presence of endohyphal bacteria is reflected in genomic diversity of Mucoromycotina.</title>
        <authorList>
            <person name="Muszewska A."/>
            <person name="Okrasinska A."/>
            <person name="Steczkiewicz K."/>
            <person name="Drgas O."/>
            <person name="Orlowska M."/>
            <person name="Perlinska-Lenart U."/>
            <person name="Aleksandrzak-Piekarczyk T."/>
            <person name="Szatraj K."/>
            <person name="Zielenkiewicz U."/>
            <person name="Pilsyk S."/>
            <person name="Malc E."/>
            <person name="Mieczkowski P."/>
            <person name="Kruszewska J.S."/>
            <person name="Biernat P."/>
            <person name="Pawlowska J."/>
        </authorList>
    </citation>
    <scope>NUCLEOTIDE SEQUENCE</scope>
    <source>
        <strain evidence="3">WA0000051536</strain>
    </source>
</reference>
<dbReference type="EMBL" id="JAEPRA010000007">
    <property type="protein sequence ID" value="KAG2182979.1"/>
    <property type="molecule type" value="Genomic_DNA"/>
</dbReference>
<dbReference type="InterPro" id="IPR050817">
    <property type="entry name" value="DjlA_DnaK_co-chaperone"/>
</dbReference>
<feature type="domain" description="J" evidence="2">
    <location>
        <begin position="419"/>
        <end position="487"/>
    </location>
</feature>
<evidence type="ECO:0000256" key="1">
    <source>
        <dbReference type="SAM" id="Phobius"/>
    </source>
</evidence>
<dbReference type="PANTHER" id="PTHR24074">
    <property type="entry name" value="CO-CHAPERONE PROTEIN DJLA"/>
    <property type="match status" value="1"/>
</dbReference>
<name>A0A8H7UL89_9FUNG</name>
<dbReference type="Pfam" id="PF00226">
    <property type="entry name" value="DnaJ"/>
    <property type="match status" value="1"/>
</dbReference>
<keyword evidence="4" id="KW-1185">Reference proteome</keyword>
<dbReference type="OrthoDB" id="445556at2759"/>
<feature type="transmembrane region" description="Helical" evidence="1">
    <location>
        <begin position="327"/>
        <end position="348"/>
    </location>
</feature>
<keyword evidence="1" id="KW-0812">Transmembrane</keyword>
<protein>
    <recommendedName>
        <fullName evidence="2">J domain-containing protein</fullName>
    </recommendedName>
</protein>
<evidence type="ECO:0000313" key="4">
    <source>
        <dbReference type="Proteomes" id="UP000612746"/>
    </source>
</evidence>
<dbReference type="Proteomes" id="UP000612746">
    <property type="component" value="Unassembled WGS sequence"/>
</dbReference>
<accession>A0A8H7UL89</accession>
<keyword evidence="1" id="KW-1133">Transmembrane helix</keyword>
<dbReference type="InterPro" id="IPR036869">
    <property type="entry name" value="J_dom_sf"/>
</dbReference>
<dbReference type="CDD" id="cd06257">
    <property type="entry name" value="DnaJ"/>
    <property type="match status" value="1"/>
</dbReference>
<feature type="transmembrane region" description="Helical" evidence="1">
    <location>
        <begin position="300"/>
        <end position="321"/>
    </location>
</feature>
<sequence length="489" mass="56556">MQSNRMITLYLPIARSCRLERLCVHRKGRFTVLSRTFAQTSARSDGPLKEKVRAIPFSQHVKAAEQTFDTYHGHSFFSLKASKAGAPDEVFIPFWVATASIRSRIVQAQIGRDVSRTRHNPQTNRMETYWDTEWYWVQTSHSFEREYVPAQHVGLQVYASHKYRRGYVNGIRGESVVDAKQFTPDMLDRAIYNDLDTEYQSVTRKVDPFTVFPASAVKLVKKYIQDSEEALADEFLLSTYRADRTRLVSVEVQVSHLKLSPVYFPAYIYSIRYLGRHFRTFINGDDLSVGGQRLYNWERVALTSAAAMGSLMLFSGGVGWGGPIGTIWLGIVFPTVATSLFTMYYPILSLRLRDEMRKREIQSQANDEKSWDTDWVSAFDAFEDFERYRQWKEERSYRRSTFGEQESERIKQNMRDPKGYYKTLGVGEGANKADIQGAFRGLALKYHPDRATDPKDKDAAKKKFQEISQAYHVLRDPKKRRLYDQGVDV</sequence>
<dbReference type="AlphaFoldDB" id="A0A8H7UL89"/>